<dbReference type="AlphaFoldDB" id="A0A366K344"/>
<gene>
    <name evidence="2" type="ORF">DFO70_102503</name>
</gene>
<feature type="compositionally biased region" description="Basic and acidic residues" evidence="1">
    <location>
        <begin position="36"/>
        <end position="54"/>
    </location>
</feature>
<accession>A0A366K344</accession>
<comment type="caution">
    <text evidence="2">The sequence shown here is derived from an EMBL/GenBank/DDBJ whole genome shotgun (WGS) entry which is preliminary data.</text>
</comment>
<keyword evidence="3" id="KW-1185">Reference proteome</keyword>
<dbReference type="OrthoDB" id="2991736at2"/>
<proteinExistence type="predicted"/>
<reference evidence="2 3" key="1">
    <citation type="submission" date="2018-06" db="EMBL/GenBank/DDBJ databases">
        <title>Freshwater and sediment microbial communities from various areas in North America, analyzing microbe dynamics in response to fracking.</title>
        <authorList>
            <person name="Lamendella R."/>
        </authorList>
    </citation>
    <scope>NUCLEOTIDE SEQUENCE [LARGE SCALE GENOMIC DNA]</scope>
    <source>
        <strain evidence="2 3">14_TX</strain>
    </source>
</reference>
<feature type="region of interest" description="Disordered" evidence="1">
    <location>
        <begin position="28"/>
        <end position="54"/>
    </location>
</feature>
<organism evidence="2 3">
    <name type="scientific">Cytobacillus firmus</name>
    <name type="common">Bacillus firmus</name>
    <dbReference type="NCBI Taxonomy" id="1399"/>
    <lineage>
        <taxon>Bacteria</taxon>
        <taxon>Bacillati</taxon>
        <taxon>Bacillota</taxon>
        <taxon>Bacilli</taxon>
        <taxon>Bacillales</taxon>
        <taxon>Bacillaceae</taxon>
        <taxon>Cytobacillus</taxon>
    </lineage>
</organism>
<protein>
    <submittedName>
        <fullName evidence="2">Uncharacterized protein</fullName>
    </submittedName>
</protein>
<evidence type="ECO:0000256" key="1">
    <source>
        <dbReference type="SAM" id="MobiDB-lite"/>
    </source>
</evidence>
<evidence type="ECO:0000313" key="2">
    <source>
        <dbReference type="EMBL" id="RBP96176.1"/>
    </source>
</evidence>
<evidence type="ECO:0000313" key="3">
    <source>
        <dbReference type="Proteomes" id="UP000252731"/>
    </source>
</evidence>
<dbReference type="Proteomes" id="UP000252731">
    <property type="component" value="Unassembled WGS sequence"/>
</dbReference>
<dbReference type="RefSeq" id="WP_113881674.1">
    <property type="nucleotide sequence ID" value="NZ_QNSF01000002.1"/>
</dbReference>
<name>A0A366K344_CYTFI</name>
<sequence>MSKEKKEKILRVQNLVIHADNVEIIQERDRKHKDHHDHIGHDQHKEHEHINSRRDVWSSFWGRPRISGNDDKKENE</sequence>
<dbReference type="EMBL" id="QNSF01000002">
    <property type="protein sequence ID" value="RBP96176.1"/>
    <property type="molecule type" value="Genomic_DNA"/>
</dbReference>